<feature type="compositionally biased region" description="Low complexity" evidence="1">
    <location>
        <begin position="277"/>
        <end position="289"/>
    </location>
</feature>
<accession>A0A7H1N0G0</accession>
<protein>
    <submittedName>
        <fullName evidence="2">Putative porin</fullName>
    </submittedName>
</protein>
<proteinExistence type="predicted"/>
<dbReference type="KEGG" id="dvn:HQ394_07445"/>
<name>A0A7H1N0G0_9PROT</name>
<keyword evidence="3" id="KW-1185">Reference proteome</keyword>
<dbReference type="AlphaFoldDB" id="A0A7H1N0G0"/>
<gene>
    <name evidence="2" type="ORF">HQ394_07445</name>
</gene>
<evidence type="ECO:0000313" key="2">
    <source>
        <dbReference type="EMBL" id="QNT69196.1"/>
    </source>
</evidence>
<dbReference type="RefSeq" id="WP_190262702.1">
    <property type="nucleotide sequence ID" value="NZ_CP053923.1"/>
</dbReference>
<dbReference type="Pfam" id="PF16930">
    <property type="entry name" value="Porin_5"/>
    <property type="match status" value="1"/>
</dbReference>
<dbReference type="Proteomes" id="UP000516369">
    <property type="component" value="Chromosome"/>
</dbReference>
<evidence type="ECO:0000256" key="1">
    <source>
        <dbReference type="SAM" id="MobiDB-lite"/>
    </source>
</evidence>
<feature type="region of interest" description="Disordered" evidence="1">
    <location>
        <begin position="254"/>
        <end position="297"/>
    </location>
</feature>
<dbReference type="EMBL" id="CP053923">
    <property type="protein sequence ID" value="QNT69196.1"/>
    <property type="molecule type" value="Genomic_DNA"/>
</dbReference>
<organism evidence="2 3">
    <name type="scientific">Defluviicoccus vanus</name>
    <dbReference type="NCBI Taxonomy" id="111831"/>
    <lineage>
        <taxon>Bacteria</taxon>
        <taxon>Pseudomonadati</taxon>
        <taxon>Pseudomonadota</taxon>
        <taxon>Alphaproteobacteria</taxon>
        <taxon>Rhodospirillales</taxon>
        <taxon>Rhodospirillaceae</taxon>
        <taxon>Defluviicoccus</taxon>
    </lineage>
</organism>
<sequence length="297" mass="31075">MDSSRHHLRPGDQGLRAPVSTLTLAIALACGGGDIAAATTAPTAVPSGVAAVGAANGGVLANLIRMLIRQGVITDEEGHQLLEEARAEAAANAANAAAASAAAPAAAGAAGVAGVAAGAAQASEDAGAVRVPYIPEPVRRQIREEVKKEVLAQAQAENWAAPNEVPSWVHRFTPYGDIRLRYEHDAFANNNASIVNFNAINTGQPYNIGANQTQNPPFFNTDEDRNRFLLRTRVGVEANVAEHVNANIRIASGNETTARSPPTRRWVRRRPPAREATSASTISGSTSPTYALRRSTG</sequence>
<reference evidence="2 3" key="1">
    <citation type="submission" date="2020-05" db="EMBL/GenBank/DDBJ databases">
        <title>Complete closed genome sequence of Defluviicoccus vanus.</title>
        <authorList>
            <person name="Bessarab I."/>
            <person name="Arumugam K."/>
            <person name="Maszenan A.M."/>
            <person name="Seviour R.J."/>
            <person name="Williams R.B."/>
        </authorList>
    </citation>
    <scope>NUCLEOTIDE SEQUENCE [LARGE SCALE GENOMIC DNA]</scope>
    <source>
        <strain evidence="2 3">Ben 114</strain>
    </source>
</reference>
<evidence type="ECO:0000313" key="3">
    <source>
        <dbReference type="Proteomes" id="UP000516369"/>
    </source>
</evidence>
<dbReference type="InterPro" id="IPR032638">
    <property type="entry name" value="Porin_5"/>
</dbReference>
<dbReference type="PROSITE" id="PS51257">
    <property type="entry name" value="PROKAR_LIPOPROTEIN"/>
    <property type="match status" value="1"/>
</dbReference>